<dbReference type="HOGENOM" id="CLU_2034576_0_0_9"/>
<sequence>MNSRNLAMATIPVFTLSPVVNNQAISVEWKNLDISVENKSLINFTNESQINLIKEKAKEIFEVKSEIKLDKVEHTNLIEIELILPLSKKKINMKRQIFDEWWFEESGLSELDYILTYGSAL</sequence>
<name>K1LWG1_9LACT</name>
<dbReference type="Proteomes" id="UP000004465">
    <property type="component" value="Unassembled WGS sequence"/>
</dbReference>
<evidence type="ECO:0000313" key="2">
    <source>
        <dbReference type="Proteomes" id="UP000004465"/>
    </source>
</evidence>
<protein>
    <submittedName>
        <fullName evidence="1">Uncharacterized protein</fullName>
    </submittedName>
</protein>
<dbReference type="AlphaFoldDB" id="K1LWG1"/>
<dbReference type="STRING" id="883111.HMPREF9706_00633"/>
<proteinExistence type="predicted"/>
<keyword evidence="2" id="KW-1185">Reference proteome</keyword>
<organism evidence="1 2">
    <name type="scientific">Facklamia hominis CCUG 36813</name>
    <dbReference type="NCBI Taxonomy" id="883111"/>
    <lineage>
        <taxon>Bacteria</taxon>
        <taxon>Bacillati</taxon>
        <taxon>Bacillota</taxon>
        <taxon>Bacilli</taxon>
        <taxon>Lactobacillales</taxon>
        <taxon>Aerococcaceae</taxon>
        <taxon>Facklamia</taxon>
    </lineage>
</organism>
<accession>K1LWG1</accession>
<dbReference type="RefSeq" id="WP_006907952.1">
    <property type="nucleotide sequence ID" value="NZ_JH932292.1"/>
</dbReference>
<dbReference type="PATRIC" id="fig|883111.3.peg.638"/>
<comment type="caution">
    <text evidence="1">The sequence shown here is derived from an EMBL/GenBank/DDBJ whole genome shotgun (WGS) entry which is preliminary data.</text>
</comment>
<reference evidence="1 2" key="1">
    <citation type="submission" date="2012-07" db="EMBL/GenBank/DDBJ databases">
        <title>The Genome Sequence of Facklamia hominis CCUG 36813.</title>
        <authorList>
            <consortium name="The Broad Institute Genome Sequencing Platform"/>
            <person name="Earl A."/>
            <person name="Ward D."/>
            <person name="Feldgarden M."/>
            <person name="Gevers D."/>
            <person name="Huys G."/>
            <person name="Walker B."/>
            <person name="Young S.K."/>
            <person name="Zeng Q."/>
            <person name="Gargeya S."/>
            <person name="Fitzgerald M."/>
            <person name="Haas B."/>
            <person name="Abouelleil A."/>
            <person name="Alvarado L."/>
            <person name="Arachchi H.M."/>
            <person name="Berlin A.M."/>
            <person name="Chapman S.B."/>
            <person name="Goldberg J."/>
            <person name="Griggs A."/>
            <person name="Gujja S."/>
            <person name="Hansen M."/>
            <person name="Howarth C."/>
            <person name="Imamovic A."/>
            <person name="Larimer J."/>
            <person name="McCowen C."/>
            <person name="Montmayeur A."/>
            <person name="Murphy C."/>
            <person name="Neiman D."/>
            <person name="Pearson M."/>
            <person name="Priest M."/>
            <person name="Roberts A."/>
            <person name="Saif S."/>
            <person name="Shea T."/>
            <person name="Sisk P."/>
            <person name="Sykes S."/>
            <person name="Wortman J."/>
            <person name="Nusbaum C."/>
            <person name="Birren B."/>
        </authorList>
    </citation>
    <scope>NUCLEOTIDE SEQUENCE [LARGE SCALE GENOMIC DNA]</scope>
    <source>
        <strain evidence="1 2">CCUG 36813</strain>
    </source>
</reference>
<gene>
    <name evidence="1" type="ORF">HMPREF9706_00633</name>
</gene>
<evidence type="ECO:0000313" key="1">
    <source>
        <dbReference type="EMBL" id="EKB54443.1"/>
    </source>
</evidence>
<dbReference type="EMBL" id="AGZD01000007">
    <property type="protein sequence ID" value="EKB54443.1"/>
    <property type="molecule type" value="Genomic_DNA"/>
</dbReference>